<evidence type="ECO:0008006" key="3">
    <source>
        <dbReference type="Google" id="ProtNLM"/>
    </source>
</evidence>
<sequence length="632" mass="72587">MSLFLLLLLLINPAIKKIELINTKPVLAVLVDDSKSIPFFNEAKNIAAFWSEIKKDKSIQEKFDINGFSFGSEIKPLDSLSFIENETNVSKAIIAVNELYEDKIAPIILLSDGNQTIGNDYEYLNSNQKIYPIVFGDTIQYKDLKITQLNVNKYSYIKNKFPVEVFLNYEGKENVSSQFSIYKEGKTVFTKKIDFSATNNVKTILTNLTSSKEGFQYYTASISKVEGEKNTKNNTKNFSVEVIDEQTKVLILTSVLHPDLGVLKKSIESNKQRDVDVFLIDKFNKQINDYQLVVLYQPNNRFNKYISAIKINKSNYFLISGANTDWNFINKQQLGFTKNDLNQTENYGAFLNDSFLTFLQKEIGFNQFPPLKDQFGEVFISKEHQTLLFQSINGLETQQPLLATLEENNQKVGVLFGEGLWRWRAASFLNSNSFQDFDTFIGNLVQYLASNKKRNRLEVNAESLYAANSTIQISAFYTDKNYLFDARASLEITVTNSVTKEVVKNPFSLIHNSYQTEIENLNAGDYEYKVSVNGQNIHQYGKFKITDYQIEEQFTNANSIKLQKLANKTTGTLYFKDEVAQLKEALLADTSFFTTQESIEKEQNLIDWKWVLFIVIGLLSVEWFIRKYYGKI</sequence>
<dbReference type="OrthoDB" id="9763076at2"/>
<organism evidence="1 2">
    <name type="scientific">Polaribacter atrinae</name>
    <dbReference type="NCBI Taxonomy" id="1333662"/>
    <lineage>
        <taxon>Bacteria</taxon>
        <taxon>Pseudomonadati</taxon>
        <taxon>Bacteroidota</taxon>
        <taxon>Flavobacteriia</taxon>
        <taxon>Flavobacteriales</taxon>
        <taxon>Flavobacteriaceae</taxon>
    </lineage>
</organism>
<gene>
    <name evidence="1" type="ORF">LPB303_15760</name>
</gene>
<dbReference type="PANTHER" id="PTHR37947:SF1">
    <property type="entry name" value="BLL2462 PROTEIN"/>
    <property type="match status" value="1"/>
</dbReference>
<keyword evidence="2" id="KW-1185">Reference proteome</keyword>
<reference evidence="1 2" key="1">
    <citation type="submission" date="2016-02" db="EMBL/GenBank/DDBJ databases">
        <title>Draft genome sequence of Polaribacter atrinae KACC17473.</title>
        <authorList>
            <person name="Shin S.-K."/>
            <person name="Yi H."/>
        </authorList>
    </citation>
    <scope>NUCLEOTIDE SEQUENCE [LARGE SCALE GENOMIC DNA]</scope>
    <source>
        <strain evidence="1 2">KACC 17473</strain>
    </source>
</reference>
<dbReference type="AlphaFoldDB" id="A0A176SZ55"/>
<dbReference type="PANTHER" id="PTHR37947">
    <property type="entry name" value="BLL2462 PROTEIN"/>
    <property type="match status" value="1"/>
</dbReference>
<evidence type="ECO:0000313" key="1">
    <source>
        <dbReference type="EMBL" id="OAD40902.1"/>
    </source>
</evidence>
<dbReference type="STRING" id="1333662.LPB303_15760"/>
<dbReference type="EMBL" id="LVWE01000085">
    <property type="protein sequence ID" value="OAD40902.1"/>
    <property type="molecule type" value="Genomic_DNA"/>
</dbReference>
<dbReference type="SUPFAM" id="SSF52317">
    <property type="entry name" value="Class I glutamine amidotransferase-like"/>
    <property type="match status" value="1"/>
</dbReference>
<name>A0A176SZ55_9FLAO</name>
<protein>
    <recommendedName>
        <fullName evidence="3">VWA domain-containing protein</fullName>
    </recommendedName>
</protein>
<dbReference type="Proteomes" id="UP000076923">
    <property type="component" value="Unassembled WGS sequence"/>
</dbReference>
<comment type="caution">
    <text evidence="1">The sequence shown here is derived from an EMBL/GenBank/DDBJ whole genome shotgun (WGS) entry which is preliminary data.</text>
</comment>
<proteinExistence type="predicted"/>
<evidence type="ECO:0000313" key="2">
    <source>
        <dbReference type="Proteomes" id="UP000076923"/>
    </source>
</evidence>
<dbReference type="InterPro" id="IPR029062">
    <property type="entry name" value="Class_I_gatase-like"/>
</dbReference>
<accession>A0A176SZ55</accession>